<dbReference type="SUPFAM" id="SSF56349">
    <property type="entry name" value="DNA breaking-rejoining enzymes"/>
    <property type="match status" value="1"/>
</dbReference>
<keyword evidence="1" id="KW-0233">DNA recombination</keyword>
<dbReference type="Proteomes" id="UP001652700">
    <property type="component" value="Unplaced"/>
</dbReference>
<dbReference type="GeneID" id="126884966"/>
<dbReference type="RefSeq" id="XP_050507304.1">
    <property type="nucleotide sequence ID" value="XM_050651347.1"/>
</dbReference>
<evidence type="ECO:0000313" key="3">
    <source>
        <dbReference type="Proteomes" id="UP001652700"/>
    </source>
</evidence>
<dbReference type="EnsemblMetazoa" id="XM_050651347.1">
    <property type="protein sequence ID" value="XP_050507304.1"/>
    <property type="gene ID" value="LOC126884966"/>
</dbReference>
<accession>A0ABM5KAT1</accession>
<evidence type="ECO:0000313" key="2">
    <source>
        <dbReference type="EnsemblMetazoa" id="XP_050507304.1"/>
    </source>
</evidence>
<proteinExistence type="predicted"/>
<evidence type="ECO:0000256" key="1">
    <source>
        <dbReference type="ARBA" id="ARBA00023172"/>
    </source>
</evidence>
<dbReference type="InterPro" id="IPR013762">
    <property type="entry name" value="Integrase-like_cat_sf"/>
</dbReference>
<name>A0ABM5KAT1_DIAVI</name>
<keyword evidence="3" id="KW-1185">Reference proteome</keyword>
<dbReference type="Gene3D" id="1.10.443.10">
    <property type="entry name" value="Intergrase catalytic core"/>
    <property type="match status" value="1"/>
</dbReference>
<dbReference type="InterPro" id="IPR011010">
    <property type="entry name" value="DNA_brk_join_enz"/>
</dbReference>
<organism evidence="2 3">
    <name type="scientific">Diabrotica virgifera virgifera</name>
    <name type="common">western corn rootworm</name>
    <dbReference type="NCBI Taxonomy" id="50390"/>
    <lineage>
        <taxon>Eukaryota</taxon>
        <taxon>Metazoa</taxon>
        <taxon>Ecdysozoa</taxon>
        <taxon>Arthropoda</taxon>
        <taxon>Hexapoda</taxon>
        <taxon>Insecta</taxon>
        <taxon>Pterygota</taxon>
        <taxon>Neoptera</taxon>
        <taxon>Endopterygota</taxon>
        <taxon>Coleoptera</taxon>
        <taxon>Polyphaga</taxon>
        <taxon>Cucujiformia</taxon>
        <taxon>Chrysomeloidea</taxon>
        <taxon>Chrysomelidae</taxon>
        <taxon>Galerucinae</taxon>
        <taxon>Diabroticina</taxon>
        <taxon>Diabroticites</taxon>
        <taxon>Diabrotica</taxon>
    </lineage>
</organism>
<reference evidence="2" key="1">
    <citation type="submission" date="2025-05" db="UniProtKB">
        <authorList>
            <consortium name="EnsemblMetazoa"/>
        </authorList>
    </citation>
    <scope>IDENTIFICATION</scope>
</reference>
<dbReference type="PANTHER" id="PTHR33480:SF1">
    <property type="entry name" value="TYR RECOMBINASE DOMAIN-CONTAINING PROTEIN"/>
    <property type="match status" value="1"/>
</dbReference>
<sequence length="280" mass="32424">MSKIDKTPCNSDIKVGRAKNLVYLEPPWWPLFIIKVFPFPNETPCIKLFNDYLNALSAESFKLLQENTNIRSNYKKLTECILAKTVIFNRKRVGDVQYLTVETYGRNYDTLNQESFTEALTEVEKIIYKNHRRFVTGDKGSKPVPILFSFQTQKYISLLLKVRQETNVVPETNPYLFANPDSEDRWMSGANTIRKIAINCGAKHPELLTSTRFRKQIATTLQLLALDDDEMEQIATFMGHTKKTHTEFNRLPQDIYQTAKVAKILLLMEKGKGNRYRGKK</sequence>
<dbReference type="PANTHER" id="PTHR33480">
    <property type="entry name" value="SET DOMAIN-CONTAINING PROTEIN-RELATED"/>
    <property type="match status" value="1"/>
</dbReference>
<protein>
    <submittedName>
        <fullName evidence="2">Uncharacterized protein</fullName>
    </submittedName>
</protein>